<evidence type="ECO:0000256" key="11">
    <source>
        <dbReference type="ARBA" id="ARBA00022786"/>
    </source>
</evidence>
<gene>
    <name evidence="21" type="ORF">B0T11DRAFT_22731</name>
</gene>
<dbReference type="GO" id="GO:0003697">
    <property type="term" value="F:single-stranded DNA binding"/>
    <property type="evidence" value="ECO:0007669"/>
    <property type="project" value="UniProtKB-UniRule"/>
</dbReference>
<evidence type="ECO:0000256" key="12">
    <source>
        <dbReference type="ARBA" id="ARBA00022833"/>
    </source>
</evidence>
<dbReference type="InterPro" id="IPR006642">
    <property type="entry name" value="Rad18_UBZ4"/>
</dbReference>
<dbReference type="GO" id="GO:0008270">
    <property type="term" value="F:zinc ion binding"/>
    <property type="evidence" value="ECO:0007669"/>
    <property type="project" value="UniProtKB-KW"/>
</dbReference>
<dbReference type="PANTHER" id="PTHR14134:SF2">
    <property type="entry name" value="E3 UBIQUITIN-PROTEIN LIGASE RAD18"/>
    <property type="match status" value="1"/>
</dbReference>
<dbReference type="NCBIfam" id="TIGR00599">
    <property type="entry name" value="rad18"/>
    <property type="match status" value="1"/>
</dbReference>
<name>A0A8K0XAK1_9PEZI</name>
<dbReference type="PROSITE" id="PS00518">
    <property type="entry name" value="ZF_RING_1"/>
    <property type="match status" value="1"/>
</dbReference>
<organism evidence="21 22">
    <name type="scientific">Plectosphaerella cucumerina</name>
    <dbReference type="NCBI Taxonomy" id="40658"/>
    <lineage>
        <taxon>Eukaryota</taxon>
        <taxon>Fungi</taxon>
        <taxon>Dikarya</taxon>
        <taxon>Ascomycota</taxon>
        <taxon>Pezizomycotina</taxon>
        <taxon>Sordariomycetes</taxon>
        <taxon>Hypocreomycetidae</taxon>
        <taxon>Glomerellales</taxon>
        <taxon>Plectosphaerellaceae</taxon>
        <taxon>Plectosphaerella</taxon>
    </lineage>
</organism>
<evidence type="ECO:0000256" key="2">
    <source>
        <dbReference type="ARBA" id="ARBA00004123"/>
    </source>
</evidence>
<evidence type="ECO:0000256" key="18">
    <source>
        <dbReference type="SAM" id="MobiDB-lite"/>
    </source>
</evidence>
<keyword evidence="13 17" id="KW-0238">DNA-binding</keyword>
<dbReference type="InterPro" id="IPR001841">
    <property type="entry name" value="Znf_RING"/>
</dbReference>
<comment type="similarity">
    <text evidence="4 17">Belongs to the RAD18 family.</text>
</comment>
<keyword evidence="22" id="KW-1185">Reference proteome</keyword>
<evidence type="ECO:0000256" key="10">
    <source>
        <dbReference type="ARBA" id="ARBA00022771"/>
    </source>
</evidence>
<protein>
    <recommendedName>
        <fullName evidence="6 17">Postreplication repair E3 ubiquitin-protein ligase RAD18</fullName>
        <ecNumber evidence="5 17">2.3.2.27</ecNumber>
    </recommendedName>
    <alternativeName>
        <fullName evidence="17">RING-type E3 ubiquitin transferase RAD18</fullName>
    </alternativeName>
</protein>
<comment type="caution">
    <text evidence="21">The sequence shown here is derived from an EMBL/GenBank/DDBJ whole genome shotgun (WGS) entry which is preliminary data.</text>
</comment>
<evidence type="ECO:0000256" key="7">
    <source>
        <dbReference type="ARBA" id="ARBA00022679"/>
    </source>
</evidence>
<evidence type="ECO:0000256" key="4">
    <source>
        <dbReference type="ARBA" id="ARBA00009506"/>
    </source>
</evidence>
<dbReference type="SUPFAM" id="SSF57850">
    <property type="entry name" value="RING/U-box"/>
    <property type="match status" value="1"/>
</dbReference>
<keyword evidence="9 17" id="KW-0227">DNA damage</keyword>
<evidence type="ECO:0000259" key="19">
    <source>
        <dbReference type="PROSITE" id="PS50089"/>
    </source>
</evidence>
<feature type="domain" description="RING-type" evidence="19">
    <location>
        <begin position="29"/>
        <end position="67"/>
    </location>
</feature>
<dbReference type="SMART" id="SM00184">
    <property type="entry name" value="RING"/>
    <property type="match status" value="1"/>
</dbReference>
<evidence type="ECO:0000256" key="8">
    <source>
        <dbReference type="ARBA" id="ARBA00022723"/>
    </source>
</evidence>
<dbReference type="UniPathway" id="UPA00143"/>
<evidence type="ECO:0000259" key="20">
    <source>
        <dbReference type="PROSITE" id="PS50800"/>
    </source>
</evidence>
<feature type="compositionally biased region" description="Low complexity" evidence="18">
    <location>
        <begin position="134"/>
        <end position="144"/>
    </location>
</feature>
<comment type="function">
    <text evidence="17">E3 RING-finger protein, member of the UBC2/RAD6 epistasis group. Associates to the E2 ubiquitin conjugating enzyme UBC2/RAD6 to form the UBC2-RAD18 ubiquitin ligase complex involved in postreplicative repair (PRR) of damaged DNA.</text>
</comment>
<reference evidence="21" key="1">
    <citation type="journal article" date="2021" name="Nat. Commun.">
        <title>Genetic determinants of endophytism in the Arabidopsis root mycobiome.</title>
        <authorList>
            <person name="Mesny F."/>
            <person name="Miyauchi S."/>
            <person name="Thiergart T."/>
            <person name="Pickel B."/>
            <person name="Atanasova L."/>
            <person name="Karlsson M."/>
            <person name="Huettel B."/>
            <person name="Barry K.W."/>
            <person name="Haridas S."/>
            <person name="Chen C."/>
            <person name="Bauer D."/>
            <person name="Andreopoulos W."/>
            <person name="Pangilinan J."/>
            <person name="LaButti K."/>
            <person name="Riley R."/>
            <person name="Lipzen A."/>
            <person name="Clum A."/>
            <person name="Drula E."/>
            <person name="Henrissat B."/>
            <person name="Kohler A."/>
            <person name="Grigoriev I.V."/>
            <person name="Martin F.M."/>
            <person name="Hacquard S."/>
        </authorList>
    </citation>
    <scope>NUCLEOTIDE SEQUENCE</scope>
    <source>
        <strain evidence="21">MPI-CAGE-AT-0016</strain>
    </source>
</reference>
<dbReference type="InterPro" id="IPR013083">
    <property type="entry name" value="Znf_RING/FYVE/PHD"/>
</dbReference>
<dbReference type="InterPro" id="IPR003034">
    <property type="entry name" value="SAP_dom"/>
</dbReference>
<accession>A0A8K0XAK1</accession>
<dbReference type="Proteomes" id="UP000813385">
    <property type="component" value="Unassembled WGS sequence"/>
</dbReference>
<dbReference type="InterPro" id="IPR039577">
    <property type="entry name" value="Rad18"/>
</dbReference>
<evidence type="ECO:0000256" key="14">
    <source>
        <dbReference type="ARBA" id="ARBA00023204"/>
    </source>
</evidence>
<dbReference type="GO" id="GO:0006513">
    <property type="term" value="P:protein monoubiquitination"/>
    <property type="evidence" value="ECO:0007669"/>
    <property type="project" value="InterPro"/>
</dbReference>
<dbReference type="GO" id="GO:0097505">
    <property type="term" value="C:Rad6-Rad18 complex"/>
    <property type="evidence" value="ECO:0007669"/>
    <property type="project" value="TreeGrafter"/>
</dbReference>
<dbReference type="OrthoDB" id="9049620at2759"/>
<dbReference type="EC" id="2.3.2.27" evidence="5 17"/>
<feature type="compositionally biased region" description="Polar residues" evidence="18">
    <location>
        <begin position="227"/>
        <end position="243"/>
    </location>
</feature>
<keyword evidence="7 17" id="KW-0808">Transferase</keyword>
<dbReference type="PANTHER" id="PTHR14134">
    <property type="entry name" value="E3 UBIQUITIN-PROTEIN LIGASE RAD18"/>
    <property type="match status" value="1"/>
</dbReference>
<dbReference type="SMART" id="SM00734">
    <property type="entry name" value="ZnF_Rad18"/>
    <property type="match status" value="1"/>
</dbReference>
<feature type="region of interest" description="Disordered" evidence="18">
    <location>
        <begin position="366"/>
        <end position="424"/>
    </location>
</feature>
<feature type="compositionally biased region" description="Polar residues" evidence="18">
    <location>
        <begin position="151"/>
        <end position="163"/>
    </location>
</feature>
<evidence type="ECO:0000256" key="15">
    <source>
        <dbReference type="ARBA" id="ARBA00023242"/>
    </source>
</evidence>
<feature type="domain" description="SAP" evidence="20">
    <location>
        <begin position="266"/>
        <end position="300"/>
    </location>
</feature>
<feature type="region of interest" description="Disordered" evidence="18">
    <location>
        <begin position="227"/>
        <end position="259"/>
    </location>
</feature>
<dbReference type="InterPro" id="IPR004580">
    <property type="entry name" value="Rad18_fungi"/>
</dbReference>
<dbReference type="GO" id="GO:0061630">
    <property type="term" value="F:ubiquitin protein ligase activity"/>
    <property type="evidence" value="ECO:0007669"/>
    <property type="project" value="UniProtKB-UniRule"/>
</dbReference>
<evidence type="ECO:0000256" key="9">
    <source>
        <dbReference type="ARBA" id="ARBA00022763"/>
    </source>
</evidence>
<evidence type="ECO:0000256" key="5">
    <source>
        <dbReference type="ARBA" id="ARBA00012483"/>
    </source>
</evidence>
<dbReference type="Pfam" id="PF13923">
    <property type="entry name" value="zf-C3HC4_2"/>
    <property type="match status" value="1"/>
</dbReference>
<evidence type="ECO:0000256" key="6">
    <source>
        <dbReference type="ARBA" id="ARBA00015551"/>
    </source>
</evidence>
<evidence type="ECO:0000256" key="3">
    <source>
        <dbReference type="ARBA" id="ARBA00004906"/>
    </source>
</evidence>
<sequence length="424" mass="46176">MTTQDVSDPTDWHGTPLAGFAAVESALRCQMCKDFYKTPMLTTCSHTFCSLCIRRALATDGQCPLCRTKALESQLRNNWALEEAVVAFSEARQAALDYAKRPAAPPPQKSPKRKLRASAEEQQQEPETKRLRSSTRLSRQRAQAPPGPVTAQITGYVSDSQAASDEEGGPWYEEVDRVEDEEEDVYVPEKPEPAEVDLDDGLVSCPMCQARMKEALVFGHLDTCTGPTSSTHNRAPRGQTSKSAPGPARPLGLPIPTPERLPTLNYDMMKDLALRKKMTELGLSALGSRQLLQNRHKEWITIWNANCDSAKPKTRAALLQDLATWERTIGGGNAGPSRGVEVKDKDFNGDAWASKHQSNFRDLVASARRSRAQATEAKQEPKAESPAEAPVAEYDAAQMVSLEPSQGGAPLPSIEGVAGSPGVI</sequence>
<dbReference type="EMBL" id="JAGPXD010000001">
    <property type="protein sequence ID" value="KAH7376580.1"/>
    <property type="molecule type" value="Genomic_DNA"/>
</dbReference>
<comment type="catalytic activity">
    <reaction evidence="1 17">
        <text>S-ubiquitinyl-[E2 ubiquitin-conjugating enzyme]-L-cysteine + [acceptor protein]-L-lysine = [E2 ubiquitin-conjugating enzyme]-L-cysteine + N(6)-ubiquitinyl-[acceptor protein]-L-lysine.</text>
        <dbReference type="EC" id="2.3.2.27"/>
    </reaction>
</comment>
<dbReference type="AlphaFoldDB" id="A0A8K0XAK1"/>
<evidence type="ECO:0000313" key="21">
    <source>
        <dbReference type="EMBL" id="KAH7376580.1"/>
    </source>
</evidence>
<dbReference type="FunFam" id="3.30.40.10:FF:000172">
    <property type="entry name" value="E3 ubiquitin-protein ligase RAD18"/>
    <property type="match status" value="1"/>
</dbReference>
<evidence type="ECO:0000313" key="22">
    <source>
        <dbReference type="Proteomes" id="UP000813385"/>
    </source>
</evidence>
<proteinExistence type="inferred from homology"/>
<evidence type="ECO:0000256" key="1">
    <source>
        <dbReference type="ARBA" id="ARBA00000900"/>
    </source>
</evidence>
<keyword evidence="10 16" id="KW-0863">Zinc-finger</keyword>
<dbReference type="GO" id="GO:0005634">
    <property type="term" value="C:nucleus"/>
    <property type="evidence" value="ECO:0007669"/>
    <property type="project" value="UniProtKB-SubCell"/>
</dbReference>
<dbReference type="Gene3D" id="3.30.40.10">
    <property type="entry name" value="Zinc/RING finger domain, C3HC4 (zinc finger)"/>
    <property type="match status" value="1"/>
</dbReference>
<dbReference type="SMART" id="SM00513">
    <property type="entry name" value="SAP"/>
    <property type="match status" value="1"/>
</dbReference>
<keyword evidence="8 17" id="KW-0479">Metal-binding</keyword>
<evidence type="ECO:0000256" key="17">
    <source>
        <dbReference type="RuleBase" id="RU368093"/>
    </source>
</evidence>
<feature type="region of interest" description="Disordered" evidence="18">
    <location>
        <begin position="99"/>
        <end position="170"/>
    </location>
</feature>
<evidence type="ECO:0000256" key="13">
    <source>
        <dbReference type="ARBA" id="ARBA00023125"/>
    </source>
</evidence>
<comment type="subunit">
    <text evidence="17">Interacts with E2 UBC2, forming a complex with ubiquitin ligase activity.</text>
</comment>
<comment type="subcellular location">
    <subcellularLocation>
        <location evidence="2 17">Nucleus</location>
    </subcellularLocation>
</comment>
<evidence type="ECO:0000256" key="16">
    <source>
        <dbReference type="PROSITE-ProRule" id="PRU00175"/>
    </source>
</evidence>
<dbReference type="PROSITE" id="PS50800">
    <property type="entry name" value="SAP"/>
    <property type="match status" value="1"/>
</dbReference>
<keyword evidence="14 17" id="KW-0234">DNA repair</keyword>
<dbReference type="GO" id="GO:0006301">
    <property type="term" value="P:DNA damage tolerance"/>
    <property type="evidence" value="ECO:0007669"/>
    <property type="project" value="InterPro"/>
</dbReference>
<keyword evidence="12 17" id="KW-0862">Zinc</keyword>
<dbReference type="GO" id="GO:0006281">
    <property type="term" value="P:DNA repair"/>
    <property type="evidence" value="ECO:0007669"/>
    <property type="project" value="UniProtKB-KW"/>
</dbReference>
<keyword evidence="15 17" id="KW-0539">Nucleus</keyword>
<keyword evidence="11 17" id="KW-0833">Ubl conjugation pathway</keyword>
<dbReference type="InterPro" id="IPR017907">
    <property type="entry name" value="Znf_RING_CS"/>
</dbReference>
<dbReference type="PROSITE" id="PS50089">
    <property type="entry name" value="ZF_RING_2"/>
    <property type="match status" value="1"/>
</dbReference>
<comment type="pathway">
    <text evidence="3 17">Protein modification; protein ubiquitination.</text>
</comment>